<dbReference type="InterPro" id="IPR016181">
    <property type="entry name" value="Acyl_CoA_acyltransferase"/>
</dbReference>
<keyword evidence="3" id="KW-1185">Reference proteome</keyword>
<dbReference type="Proteomes" id="UP000316882">
    <property type="component" value="Unassembled WGS sequence"/>
</dbReference>
<dbReference type="PROSITE" id="PS51186">
    <property type="entry name" value="GNAT"/>
    <property type="match status" value="1"/>
</dbReference>
<evidence type="ECO:0000313" key="2">
    <source>
        <dbReference type="EMBL" id="GEB32548.1"/>
    </source>
</evidence>
<proteinExistence type="predicted"/>
<dbReference type="AlphaFoldDB" id="A0A4Y3PMK7"/>
<dbReference type="RefSeq" id="WP_122964397.1">
    <property type="nucleotide sequence ID" value="NZ_BJMH01000008.1"/>
</dbReference>
<sequence>MPIRAEKPSDYLATEQVVQAAFADEPFSDHSEHLLVSRLRASDAFIPALSLVYEEHDSIIGHLLLSKIEIVHAGGSCHQALALAPVSVLPSQQGKGIGTALINKSIEIAKELGYTAIVVLGHAKYYPKFGFRPASQWDIRAPFEVPDEAFMALELVPGGLDGVHGTVRYSPAFFA</sequence>
<protein>
    <submittedName>
        <fullName evidence="2">N-acetyltransferase</fullName>
    </submittedName>
</protein>
<gene>
    <name evidence="2" type="ORF">BPA01_21280</name>
</gene>
<reference evidence="2 3" key="1">
    <citation type="submission" date="2019-06" db="EMBL/GenBank/DDBJ databases">
        <title>Whole genome shotgun sequence of Brevibacillus parabrevis NBRC 12334.</title>
        <authorList>
            <person name="Hosoyama A."/>
            <person name="Uohara A."/>
            <person name="Ohji S."/>
            <person name="Ichikawa N."/>
        </authorList>
    </citation>
    <scope>NUCLEOTIDE SEQUENCE [LARGE SCALE GENOMIC DNA]</scope>
    <source>
        <strain evidence="2 3">NBRC 12334</strain>
    </source>
</reference>
<keyword evidence="2" id="KW-0808">Transferase</keyword>
<evidence type="ECO:0000313" key="3">
    <source>
        <dbReference type="Proteomes" id="UP000316882"/>
    </source>
</evidence>
<dbReference type="Gene3D" id="3.40.630.30">
    <property type="match status" value="1"/>
</dbReference>
<feature type="domain" description="N-acetyltransferase" evidence="1">
    <location>
        <begin position="1"/>
        <end position="156"/>
    </location>
</feature>
<dbReference type="PANTHER" id="PTHR43617">
    <property type="entry name" value="L-AMINO ACID N-ACETYLTRANSFERASE"/>
    <property type="match status" value="1"/>
</dbReference>
<dbReference type="PANTHER" id="PTHR43617:SF2">
    <property type="entry name" value="UPF0039 PROTEIN SLL0451"/>
    <property type="match status" value="1"/>
</dbReference>
<dbReference type="InterPro" id="IPR050276">
    <property type="entry name" value="MshD_Acetyltransferase"/>
</dbReference>
<dbReference type="EMBL" id="BJMH01000008">
    <property type="protein sequence ID" value="GEB32548.1"/>
    <property type="molecule type" value="Genomic_DNA"/>
</dbReference>
<dbReference type="InterPro" id="IPR000182">
    <property type="entry name" value="GNAT_dom"/>
</dbReference>
<dbReference type="SUPFAM" id="SSF55729">
    <property type="entry name" value="Acyl-CoA N-acyltransferases (Nat)"/>
    <property type="match status" value="1"/>
</dbReference>
<dbReference type="CDD" id="cd04301">
    <property type="entry name" value="NAT_SF"/>
    <property type="match status" value="1"/>
</dbReference>
<dbReference type="Pfam" id="PF00583">
    <property type="entry name" value="Acetyltransf_1"/>
    <property type="match status" value="1"/>
</dbReference>
<evidence type="ECO:0000259" key="1">
    <source>
        <dbReference type="PROSITE" id="PS51186"/>
    </source>
</evidence>
<accession>A0A4Y3PMK7</accession>
<organism evidence="2 3">
    <name type="scientific">Brevibacillus parabrevis</name>
    <dbReference type="NCBI Taxonomy" id="54914"/>
    <lineage>
        <taxon>Bacteria</taxon>
        <taxon>Bacillati</taxon>
        <taxon>Bacillota</taxon>
        <taxon>Bacilli</taxon>
        <taxon>Bacillales</taxon>
        <taxon>Paenibacillaceae</taxon>
        <taxon>Brevibacillus</taxon>
    </lineage>
</organism>
<comment type="caution">
    <text evidence="2">The sequence shown here is derived from an EMBL/GenBank/DDBJ whole genome shotgun (WGS) entry which is preliminary data.</text>
</comment>
<name>A0A4Y3PMK7_BREPA</name>
<dbReference type="GO" id="GO:0016747">
    <property type="term" value="F:acyltransferase activity, transferring groups other than amino-acyl groups"/>
    <property type="evidence" value="ECO:0007669"/>
    <property type="project" value="InterPro"/>
</dbReference>